<evidence type="ECO:0000256" key="4">
    <source>
        <dbReference type="ARBA" id="ARBA00022691"/>
    </source>
</evidence>
<dbReference type="Proteomes" id="UP000502998">
    <property type="component" value="Chromosome"/>
</dbReference>
<dbReference type="PANTHER" id="PTHR45790">
    <property type="entry name" value="SIROHEME SYNTHASE-RELATED"/>
    <property type="match status" value="1"/>
</dbReference>
<reference evidence="7 8" key="1">
    <citation type="submission" date="2020-02" db="EMBL/GenBank/DDBJ databases">
        <title>Characterization of vanA genotype vancomycin-resistant Enterococcus saigonensis VE80.</title>
        <authorList>
            <person name="Harada T."/>
            <person name="Motooka D."/>
            <person name="Nakamura S."/>
            <person name="Yamamoto Y."/>
            <person name="Kawahara R."/>
            <person name="Kawatsu K."/>
        </authorList>
    </citation>
    <scope>NUCLEOTIDE SEQUENCE [LARGE SCALE GENOMIC DNA]</scope>
    <source>
        <strain evidence="7 8">VE80</strain>
    </source>
</reference>
<keyword evidence="4" id="KW-0949">S-adenosyl-L-methionine</keyword>
<dbReference type="NCBIfam" id="NF004790">
    <property type="entry name" value="PRK06136.1"/>
    <property type="match status" value="1"/>
</dbReference>
<dbReference type="Pfam" id="PF00590">
    <property type="entry name" value="TP_methylase"/>
    <property type="match status" value="1"/>
</dbReference>
<keyword evidence="2" id="KW-0489">Methyltransferase</keyword>
<evidence type="ECO:0000256" key="1">
    <source>
        <dbReference type="ARBA" id="ARBA00012162"/>
    </source>
</evidence>
<evidence type="ECO:0000259" key="6">
    <source>
        <dbReference type="Pfam" id="PF00590"/>
    </source>
</evidence>
<keyword evidence="8" id="KW-1185">Reference proteome</keyword>
<dbReference type="CDD" id="cd11642">
    <property type="entry name" value="SUMT"/>
    <property type="match status" value="1"/>
</dbReference>
<dbReference type="PANTHER" id="PTHR45790:SF3">
    <property type="entry name" value="S-ADENOSYL-L-METHIONINE-DEPENDENT UROPORPHYRINOGEN III METHYLTRANSFERASE, CHLOROPLASTIC"/>
    <property type="match status" value="1"/>
</dbReference>
<dbReference type="EC" id="2.1.1.107" evidence="1"/>
<evidence type="ECO:0000256" key="3">
    <source>
        <dbReference type="ARBA" id="ARBA00022679"/>
    </source>
</evidence>
<organism evidence="7 8">
    <name type="scientific">Enterococcus saigonensis</name>
    <dbReference type="NCBI Taxonomy" id="1805431"/>
    <lineage>
        <taxon>Bacteria</taxon>
        <taxon>Bacillati</taxon>
        <taxon>Bacillota</taxon>
        <taxon>Bacilli</taxon>
        <taxon>Lactobacillales</taxon>
        <taxon>Enterococcaceae</taxon>
        <taxon>Enterococcus</taxon>
    </lineage>
</organism>
<dbReference type="InterPro" id="IPR014777">
    <property type="entry name" value="4pyrrole_Mease_sub1"/>
</dbReference>
<dbReference type="GO" id="GO:0019354">
    <property type="term" value="P:siroheme biosynthetic process"/>
    <property type="evidence" value="ECO:0007669"/>
    <property type="project" value="InterPro"/>
</dbReference>
<dbReference type="KEGG" id="esg:EsVE80_04480"/>
<dbReference type="InterPro" id="IPR035996">
    <property type="entry name" value="4pyrrol_Methylase_sf"/>
</dbReference>
<dbReference type="Gene3D" id="3.30.950.10">
    <property type="entry name" value="Methyltransferase, Cobalt-precorrin-4 Transmethylase, Domain 2"/>
    <property type="match status" value="1"/>
</dbReference>
<protein>
    <recommendedName>
        <fullName evidence="1">uroporphyrinogen-III C-methyltransferase</fullName>
        <ecNumber evidence="1">2.1.1.107</ecNumber>
    </recommendedName>
</protein>
<evidence type="ECO:0000256" key="2">
    <source>
        <dbReference type="ARBA" id="ARBA00022603"/>
    </source>
</evidence>
<dbReference type="InterPro" id="IPR000878">
    <property type="entry name" value="4pyrrol_Mease"/>
</dbReference>
<dbReference type="FunFam" id="3.40.1010.10:FF:000001">
    <property type="entry name" value="Siroheme synthase"/>
    <property type="match status" value="1"/>
</dbReference>
<gene>
    <name evidence="7" type="ORF">EsVE80_04480</name>
</gene>
<dbReference type="SUPFAM" id="SSF53790">
    <property type="entry name" value="Tetrapyrrole methylase"/>
    <property type="match status" value="1"/>
</dbReference>
<name>A0A679II09_9ENTE</name>
<dbReference type="InterPro" id="IPR014776">
    <property type="entry name" value="4pyrrole_Mease_sub2"/>
</dbReference>
<sequence>MGKVTLVGAGPGDPALITYQGLRAIKNADIIFYDRLLNPILLYLAPAKAKLVYVGKAPDHHAYTQNEIQEKLIAAAQNYENVVRLKGGDPGIFGRVAEEIQPLIKAGITHAVYPGVTSASGVSVYAGFAVTQRHLSEKLLIATPTAQLQEFTQEPLAQLAKGGTVVLYMGMEKLSAVIEIMLNQGASETLPVAVVEWGTWGRQKKVVATIQTIVAAVEKADLHNPALIFIGPVAAKAAIKSWFEDLPRFGQRTILVSEKKLSFDELLTYTDEGVDLYPVFVGEAFDERFMTLHNRLLPALLKEEYEIIYQGKNAAVLFQNFLIEIGERKNGY</sequence>
<proteinExistence type="predicted"/>
<dbReference type="EMBL" id="AP022822">
    <property type="protein sequence ID" value="BCA84925.1"/>
    <property type="molecule type" value="Genomic_DNA"/>
</dbReference>
<evidence type="ECO:0000313" key="7">
    <source>
        <dbReference type="EMBL" id="BCA84925.1"/>
    </source>
</evidence>
<dbReference type="GO" id="GO:0032259">
    <property type="term" value="P:methylation"/>
    <property type="evidence" value="ECO:0007669"/>
    <property type="project" value="UniProtKB-KW"/>
</dbReference>
<feature type="domain" description="Tetrapyrrole methylase" evidence="6">
    <location>
        <begin position="3"/>
        <end position="213"/>
    </location>
</feature>
<accession>A0A679II09</accession>
<dbReference type="InterPro" id="IPR050161">
    <property type="entry name" value="Siro_Cobalamin_biosynth"/>
</dbReference>
<evidence type="ECO:0000256" key="5">
    <source>
        <dbReference type="ARBA" id="ARBA00023244"/>
    </source>
</evidence>
<keyword evidence="3" id="KW-0808">Transferase</keyword>
<dbReference type="GO" id="GO:0004851">
    <property type="term" value="F:uroporphyrin-III C-methyltransferase activity"/>
    <property type="evidence" value="ECO:0007669"/>
    <property type="project" value="UniProtKB-EC"/>
</dbReference>
<dbReference type="NCBIfam" id="TIGR01469">
    <property type="entry name" value="cobA_cysG_Cterm"/>
    <property type="match status" value="1"/>
</dbReference>
<evidence type="ECO:0000313" key="8">
    <source>
        <dbReference type="Proteomes" id="UP000502998"/>
    </source>
</evidence>
<dbReference type="AlphaFoldDB" id="A0A679II09"/>
<dbReference type="InterPro" id="IPR006366">
    <property type="entry name" value="CobA/CysG_C"/>
</dbReference>
<dbReference type="Gene3D" id="3.40.1010.10">
    <property type="entry name" value="Cobalt-precorrin-4 Transmethylase, Domain 1"/>
    <property type="match status" value="1"/>
</dbReference>
<keyword evidence="5" id="KW-0627">Porphyrin biosynthesis</keyword>
<dbReference type="RefSeq" id="WP_173102298.1">
    <property type="nucleotide sequence ID" value="NZ_AP022822.1"/>
</dbReference>